<reference evidence="5 6" key="1">
    <citation type="submission" date="2020-05" db="EMBL/GenBank/DDBJ databases">
        <title>Gimesia benthica sp. nov., a novel planctomycete isolated from a deep-sea water sample of the Northwest Indian Ocean.</title>
        <authorList>
            <person name="Wang J."/>
            <person name="Ruan C."/>
            <person name="Song L."/>
            <person name="Zhu Y."/>
            <person name="Li A."/>
            <person name="Zheng X."/>
            <person name="Wang L."/>
            <person name="Lu Z."/>
            <person name="Huang Y."/>
            <person name="Du W."/>
            <person name="Zhou Y."/>
            <person name="Huang L."/>
            <person name="Dai X."/>
        </authorList>
    </citation>
    <scope>NUCLEOTIDE SEQUENCE [LARGE SCALE GENOMIC DNA]</scope>
    <source>
        <strain evidence="5 6">YYQ-30</strain>
    </source>
</reference>
<feature type="transmembrane region" description="Helical" evidence="3">
    <location>
        <begin position="130"/>
        <end position="153"/>
    </location>
</feature>
<evidence type="ECO:0000313" key="5">
    <source>
        <dbReference type="EMBL" id="NNU82109.1"/>
    </source>
</evidence>
<dbReference type="PROSITE" id="PS51371">
    <property type="entry name" value="CBS"/>
    <property type="match status" value="2"/>
</dbReference>
<keyword evidence="3" id="KW-0812">Transmembrane</keyword>
<dbReference type="Pfam" id="PF00571">
    <property type="entry name" value="CBS"/>
    <property type="match status" value="2"/>
</dbReference>
<dbReference type="Proteomes" id="UP000572377">
    <property type="component" value="Unassembled WGS sequence"/>
</dbReference>
<feature type="transmembrane region" description="Helical" evidence="3">
    <location>
        <begin position="37"/>
        <end position="56"/>
    </location>
</feature>
<protein>
    <submittedName>
        <fullName evidence="5">CBS domain-containing protein</fullName>
    </submittedName>
</protein>
<feature type="domain" description="CBS" evidence="4">
    <location>
        <begin position="233"/>
        <end position="290"/>
    </location>
</feature>
<accession>A0A849L6P9</accession>
<keyword evidence="3" id="KW-0472">Membrane</keyword>
<gene>
    <name evidence="5" type="ORF">HMH01_16855</name>
</gene>
<sequence length="379" mass="39456">MPRPNWREALRSGLGAGLALGLCGAILVLLEAWHGEAARFLLIAPLGATAFLVFAVPNSPLAQPWSAIVGNAASALVAIGVTGLGLAPELSAGLAVLAAMLTMAVLRAMHPPGAAVALATVLSTPVGATHGLGFVLSPVMLDTALLVTVAVLYNRVTGRKYPFRQPAGADRRATMRDANTRRLGLSSEDLAAVLERFNLSANIGAEDFARILAAAEAEAARRHFKGLTCGEVMSGDVVSVTPDTRARRVADLFRKHRFKTLPVVDTDGTLRGIITQNDLIQRARLDATRSGRGFAAAMTGLLAAGGDGRLCARDIMTTELCTVRPTDGIGVLVQLLADGRVQAAPVVEGSRLAGIMTRSDLLAVLARQTILAGGLRTAA</sequence>
<name>A0A849L6P9_9RHOB</name>
<feature type="domain" description="CBS" evidence="4">
    <location>
        <begin position="316"/>
        <end position="371"/>
    </location>
</feature>
<dbReference type="RefSeq" id="WP_171326972.1">
    <property type="nucleotide sequence ID" value="NZ_JABFBC010000006.1"/>
</dbReference>
<keyword evidence="3" id="KW-1133">Transmembrane helix</keyword>
<evidence type="ECO:0000256" key="3">
    <source>
        <dbReference type="SAM" id="Phobius"/>
    </source>
</evidence>
<dbReference type="InterPro" id="IPR046342">
    <property type="entry name" value="CBS_dom_sf"/>
</dbReference>
<dbReference type="Pfam" id="PF04982">
    <property type="entry name" value="TM_HPP"/>
    <property type="match status" value="1"/>
</dbReference>
<keyword evidence="1 2" id="KW-0129">CBS domain</keyword>
<dbReference type="SUPFAM" id="SSF54631">
    <property type="entry name" value="CBS-domain pair"/>
    <property type="match status" value="1"/>
</dbReference>
<feature type="transmembrane region" description="Helical" evidence="3">
    <location>
        <begin position="12"/>
        <end position="30"/>
    </location>
</feature>
<dbReference type="InterPro" id="IPR000644">
    <property type="entry name" value="CBS_dom"/>
</dbReference>
<dbReference type="Gene3D" id="3.10.580.10">
    <property type="entry name" value="CBS-domain"/>
    <property type="match status" value="1"/>
</dbReference>
<evidence type="ECO:0000313" key="6">
    <source>
        <dbReference type="Proteomes" id="UP000572377"/>
    </source>
</evidence>
<comment type="caution">
    <text evidence="5">The sequence shown here is derived from an EMBL/GenBank/DDBJ whole genome shotgun (WGS) entry which is preliminary data.</text>
</comment>
<evidence type="ECO:0000256" key="2">
    <source>
        <dbReference type="PROSITE-ProRule" id="PRU00703"/>
    </source>
</evidence>
<dbReference type="AlphaFoldDB" id="A0A849L6P9"/>
<evidence type="ECO:0000256" key="1">
    <source>
        <dbReference type="ARBA" id="ARBA00023122"/>
    </source>
</evidence>
<dbReference type="InterPro" id="IPR058581">
    <property type="entry name" value="TM_HPP"/>
</dbReference>
<dbReference type="SMART" id="SM00116">
    <property type="entry name" value="CBS"/>
    <property type="match status" value="2"/>
</dbReference>
<keyword evidence="6" id="KW-1185">Reference proteome</keyword>
<proteinExistence type="predicted"/>
<organism evidence="5 6">
    <name type="scientific">Halovulum dunhuangense</name>
    <dbReference type="NCBI Taxonomy" id="1505036"/>
    <lineage>
        <taxon>Bacteria</taxon>
        <taxon>Pseudomonadati</taxon>
        <taxon>Pseudomonadota</taxon>
        <taxon>Alphaproteobacteria</taxon>
        <taxon>Rhodobacterales</taxon>
        <taxon>Paracoccaceae</taxon>
        <taxon>Halovulum</taxon>
    </lineage>
</organism>
<dbReference type="InterPro" id="IPR051257">
    <property type="entry name" value="Diverse_CBS-Domain"/>
</dbReference>
<dbReference type="CDD" id="cd04600">
    <property type="entry name" value="CBS_pair_HPP_assoc"/>
    <property type="match status" value="1"/>
</dbReference>
<dbReference type="EMBL" id="JABFBC010000006">
    <property type="protein sequence ID" value="NNU82109.1"/>
    <property type="molecule type" value="Genomic_DNA"/>
</dbReference>
<dbReference type="PANTHER" id="PTHR43080">
    <property type="entry name" value="CBS DOMAIN-CONTAINING PROTEIN CBSX3, MITOCHONDRIAL"/>
    <property type="match status" value="1"/>
</dbReference>
<evidence type="ECO:0000259" key="4">
    <source>
        <dbReference type="PROSITE" id="PS51371"/>
    </source>
</evidence>
<dbReference type="PANTHER" id="PTHR43080:SF2">
    <property type="entry name" value="CBS DOMAIN-CONTAINING PROTEIN"/>
    <property type="match status" value="1"/>
</dbReference>
<feature type="transmembrane region" description="Helical" evidence="3">
    <location>
        <begin position="68"/>
        <end position="87"/>
    </location>
</feature>